<comment type="catalytic activity">
    <reaction evidence="8">
        <text>L-arginine + H(+) = agmatine + CO2</text>
        <dbReference type="Rhea" id="RHEA:17641"/>
        <dbReference type="ChEBI" id="CHEBI:15378"/>
        <dbReference type="ChEBI" id="CHEBI:16526"/>
        <dbReference type="ChEBI" id="CHEBI:32682"/>
        <dbReference type="ChEBI" id="CHEBI:58145"/>
        <dbReference type="EC" id="4.1.1.19"/>
    </reaction>
</comment>
<dbReference type="Pfam" id="PF01862">
    <property type="entry name" value="PvlArgDC"/>
    <property type="match status" value="1"/>
</dbReference>
<dbReference type="SUPFAM" id="SSF56271">
    <property type="entry name" value="Pyruvoyl-dependent histidine and arginine decarboxylases"/>
    <property type="match status" value="1"/>
</dbReference>
<evidence type="ECO:0000256" key="6">
    <source>
        <dbReference type="ARBA" id="ARBA00023239"/>
    </source>
</evidence>
<dbReference type="EMBL" id="BAAAMY010000004">
    <property type="protein sequence ID" value="GAA1916242.1"/>
    <property type="molecule type" value="Genomic_DNA"/>
</dbReference>
<dbReference type="InterPro" id="IPR002724">
    <property type="entry name" value="Pyruvoyl-dep_arg_deCO2ase"/>
</dbReference>
<keyword evidence="6" id="KW-0456">Lyase</keyword>
<accession>A0ABN2PA05</accession>
<comment type="similarity">
    <text evidence="2">Belongs to the pyruvoyl-dependent arginine decarboxylase family.</text>
</comment>
<evidence type="ECO:0000256" key="3">
    <source>
        <dbReference type="ARBA" id="ARBA00012426"/>
    </source>
</evidence>
<dbReference type="EC" id="4.1.1.19" evidence="3"/>
<evidence type="ECO:0000256" key="2">
    <source>
        <dbReference type="ARBA" id="ARBA00008611"/>
    </source>
</evidence>
<keyword evidence="7" id="KW-0670">Pyruvate</keyword>
<dbReference type="Proteomes" id="UP001501612">
    <property type="component" value="Unassembled WGS sequence"/>
</dbReference>
<proteinExistence type="inferred from homology"/>
<dbReference type="InterPro" id="IPR016105">
    <property type="entry name" value="Pyr-dep_his/arg-deCO2ase_sand"/>
</dbReference>
<name>A0ABN2PA05_9ACTN</name>
<evidence type="ECO:0000256" key="7">
    <source>
        <dbReference type="ARBA" id="ARBA00023317"/>
    </source>
</evidence>
<evidence type="ECO:0000256" key="4">
    <source>
        <dbReference type="ARBA" id="ARBA00014727"/>
    </source>
</evidence>
<gene>
    <name evidence="9" type="ORF">GCM10009737_17140</name>
</gene>
<evidence type="ECO:0000313" key="9">
    <source>
        <dbReference type="EMBL" id="GAA1916242.1"/>
    </source>
</evidence>
<keyword evidence="5" id="KW-0210">Decarboxylase</keyword>
<dbReference type="Gene3D" id="3.50.20.10">
    <property type="entry name" value="Pyruvoyl-Dependent Histidine Decarboxylase, subunit B"/>
    <property type="match status" value="1"/>
</dbReference>
<organism evidence="9 10">
    <name type="scientific">Nocardioides lentus</name>
    <dbReference type="NCBI Taxonomy" id="338077"/>
    <lineage>
        <taxon>Bacteria</taxon>
        <taxon>Bacillati</taxon>
        <taxon>Actinomycetota</taxon>
        <taxon>Actinomycetes</taxon>
        <taxon>Propionibacteriales</taxon>
        <taxon>Nocardioidaceae</taxon>
        <taxon>Nocardioides</taxon>
    </lineage>
</organism>
<evidence type="ECO:0000256" key="8">
    <source>
        <dbReference type="ARBA" id="ARBA00049309"/>
    </source>
</evidence>
<dbReference type="SFLD" id="SFLDG01170">
    <property type="entry name" value="Pyruvoyl-dependent_arginine_de"/>
    <property type="match status" value="1"/>
</dbReference>
<evidence type="ECO:0000313" key="10">
    <source>
        <dbReference type="Proteomes" id="UP001501612"/>
    </source>
</evidence>
<protein>
    <recommendedName>
        <fullName evidence="4">Pyruvoyl-dependent arginine decarboxylase AaxB</fullName>
        <ecNumber evidence="3">4.1.1.19</ecNumber>
    </recommendedName>
</protein>
<dbReference type="InterPro" id="IPR016104">
    <property type="entry name" value="Pyr-dep_his/arg-deCO2ase"/>
</dbReference>
<evidence type="ECO:0000256" key="5">
    <source>
        <dbReference type="ARBA" id="ARBA00022793"/>
    </source>
</evidence>
<keyword evidence="10" id="KW-1185">Reference proteome</keyword>
<reference evidence="9 10" key="1">
    <citation type="journal article" date="2019" name="Int. J. Syst. Evol. Microbiol.">
        <title>The Global Catalogue of Microorganisms (GCM) 10K type strain sequencing project: providing services to taxonomists for standard genome sequencing and annotation.</title>
        <authorList>
            <consortium name="The Broad Institute Genomics Platform"/>
            <consortium name="The Broad Institute Genome Sequencing Center for Infectious Disease"/>
            <person name="Wu L."/>
            <person name="Ma J."/>
        </authorList>
    </citation>
    <scope>NUCLEOTIDE SEQUENCE [LARGE SCALE GENOMIC DNA]</scope>
    <source>
        <strain evidence="9 10">JCM 14046</strain>
    </source>
</reference>
<comment type="cofactor">
    <cofactor evidence="1">
        <name>pyruvate</name>
        <dbReference type="ChEBI" id="CHEBI:15361"/>
    </cofactor>
</comment>
<dbReference type="RefSeq" id="WP_344006138.1">
    <property type="nucleotide sequence ID" value="NZ_BAAAMY010000004.1"/>
</dbReference>
<comment type="caution">
    <text evidence="9">The sequence shown here is derived from an EMBL/GenBank/DDBJ whole genome shotgun (WGS) entry which is preliminary data.</text>
</comment>
<sequence length="168" mass="17551">MPPAATGVAAGLIHVRAARGTGRTPLSAFDAALHAAGVADHNLITLSSVVPPGVRVEVVDDAPPLGSVHGDRLYAVLSVAHAELRGQSAWAGLGWVNDPDVGGLFVEHHSGAEESVRELIDLTLDDMCRRRGRDFGAVQQAVVGVHCDDLPACALVVATYAVQPWERA</sequence>
<evidence type="ECO:0000256" key="1">
    <source>
        <dbReference type="ARBA" id="ARBA00001928"/>
    </source>
</evidence>
<dbReference type="SFLD" id="SFLDS00055">
    <property type="entry name" value="Pyruvoyl-Dependent_Histidine/A"/>
    <property type="match status" value="1"/>
</dbReference>